<reference evidence="2 3" key="1">
    <citation type="journal article" date="2021" name="MBio">
        <title>A New Model Trypanosomatid, Novymonas esmeraldas: Genomic Perception of Its 'Candidatus Pandoraea novymonadis' Endosymbiont.</title>
        <authorList>
            <person name="Zakharova A."/>
            <person name="Saura A."/>
            <person name="Butenko A."/>
            <person name="Podesvova L."/>
            <person name="Warmusova S."/>
            <person name="Kostygov A.Y."/>
            <person name="Nenarokova A."/>
            <person name="Lukes J."/>
            <person name="Opperdoes F.R."/>
            <person name="Yurchenko V."/>
        </authorList>
    </citation>
    <scope>NUCLEOTIDE SEQUENCE [LARGE SCALE GENOMIC DNA]</scope>
    <source>
        <strain evidence="2 3">E262AT.01</strain>
    </source>
</reference>
<dbReference type="AlphaFoldDB" id="A0AAW0ENN7"/>
<gene>
    <name evidence="2" type="ORF">NESM_000492800</name>
</gene>
<proteinExistence type="predicted"/>
<organism evidence="2 3">
    <name type="scientific">Novymonas esmeraldas</name>
    <dbReference type="NCBI Taxonomy" id="1808958"/>
    <lineage>
        <taxon>Eukaryota</taxon>
        <taxon>Discoba</taxon>
        <taxon>Euglenozoa</taxon>
        <taxon>Kinetoplastea</taxon>
        <taxon>Metakinetoplastina</taxon>
        <taxon>Trypanosomatida</taxon>
        <taxon>Trypanosomatidae</taxon>
        <taxon>Novymonas</taxon>
    </lineage>
</organism>
<accession>A0AAW0ENN7</accession>
<evidence type="ECO:0000313" key="3">
    <source>
        <dbReference type="Proteomes" id="UP001430356"/>
    </source>
</evidence>
<name>A0AAW0ENN7_9TRYP</name>
<feature type="region of interest" description="Disordered" evidence="1">
    <location>
        <begin position="55"/>
        <end position="83"/>
    </location>
</feature>
<keyword evidence="3" id="KW-1185">Reference proteome</keyword>
<feature type="compositionally biased region" description="Basic and acidic residues" evidence="1">
    <location>
        <begin position="165"/>
        <end position="177"/>
    </location>
</feature>
<evidence type="ECO:0000256" key="1">
    <source>
        <dbReference type="SAM" id="MobiDB-lite"/>
    </source>
</evidence>
<sequence>MNECGASASSALLPTVDPVAASPDHLCSSTGVLGSGGAVAVLDMHAAETRWRGRGTRGANTHLTGRQRSHSTRCAAEPTGPWGWRAPPHSSTGGPQAAAPNLAAPLYNVEPTCPPPHVMMGGSVLGTAAAPLLPPSPAVYAGAAQEAWWRRVCLRVTCVPASRASSHDSSKRARRELPGAAPPPASDNSPGEHRRPAAHSRHGELVWRWLHTVGMADAVEEILVPGGDCVLVVCAIDAACVSRRGPCRTHADDGTPTPMERLARLAGDDGNGRTSERVVDFEGMRLHLR</sequence>
<evidence type="ECO:0000313" key="2">
    <source>
        <dbReference type="EMBL" id="KAK7195638.1"/>
    </source>
</evidence>
<protein>
    <submittedName>
        <fullName evidence="2">Uncharacterized protein</fullName>
    </submittedName>
</protein>
<dbReference type="Proteomes" id="UP001430356">
    <property type="component" value="Unassembled WGS sequence"/>
</dbReference>
<dbReference type="EMBL" id="JAECZO010000058">
    <property type="protein sequence ID" value="KAK7195638.1"/>
    <property type="molecule type" value="Genomic_DNA"/>
</dbReference>
<comment type="caution">
    <text evidence="2">The sequence shown here is derived from an EMBL/GenBank/DDBJ whole genome shotgun (WGS) entry which is preliminary data.</text>
</comment>
<feature type="region of interest" description="Disordered" evidence="1">
    <location>
        <begin position="164"/>
        <end position="199"/>
    </location>
</feature>
<feature type="compositionally biased region" description="Basic and acidic residues" evidence="1">
    <location>
        <begin position="190"/>
        <end position="199"/>
    </location>
</feature>